<dbReference type="CDD" id="cd16917">
    <property type="entry name" value="HATPase_UhpB-NarQ-NarX-like"/>
    <property type="match status" value="1"/>
</dbReference>
<comment type="catalytic activity">
    <reaction evidence="1">
        <text>ATP + protein L-histidine = ADP + protein N-phospho-L-histidine.</text>
        <dbReference type="EC" id="2.7.13.3"/>
    </reaction>
</comment>
<dbReference type="InterPro" id="IPR036890">
    <property type="entry name" value="HATPase_C_sf"/>
</dbReference>
<dbReference type="SUPFAM" id="SSF55874">
    <property type="entry name" value="ATPase domain of HSP90 chaperone/DNA topoisomerase II/histidine kinase"/>
    <property type="match status" value="1"/>
</dbReference>
<evidence type="ECO:0000259" key="6">
    <source>
        <dbReference type="SMART" id="SM00387"/>
    </source>
</evidence>
<dbReference type="PANTHER" id="PTHR24421">
    <property type="entry name" value="NITRATE/NITRITE SENSOR PROTEIN NARX-RELATED"/>
    <property type="match status" value="1"/>
</dbReference>
<evidence type="ECO:0000313" key="8">
    <source>
        <dbReference type="Proteomes" id="UP001597024"/>
    </source>
</evidence>
<sequence>ATEVAAYRIAQEGLTNVRKHAGARSAVVSLRRGESLVVRVQDDGNGLPEGPRAGVGLISMRERAAELGGTCVIGAVPGGGTVVEAVLPISAA</sequence>
<dbReference type="Proteomes" id="UP001597024">
    <property type="component" value="Unassembled WGS sequence"/>
</dbReference>
<evidence type="ECO:0000256" key="1">
    <source>
        <dbReference type="ARBA" id="ARBA00000085"/>
    </source>
</evidence>
<dbReference type="InterPro" id="IPR050482">
    <property type="entry name" value="Sensor_HK_TwoCompSys"/>
</dbReference>
<accession>A0ABW3E5F5</accession>
<dbReference type="Gene3D" id="3.30.565.10">
    <property type="entry name" value="Histidine kinase-like ATPase, C-terminal domain"/>
    <property type="match status" value="1"/>
</dbReference>
<keyword evidence="8" id="KW-1185">Reference proteome</keyword>
<keyword evidence="3" id="KW-0808">Transferase</keyword>
<comment type="caution">
    <text evidence="7">The sequence shown here is derived from an EMBL/GenBank/DDBJ whole genome shotgun (WGS) entry which is preliminary data.</text>
</comment>
<evidence type="ECO:0000256" key="5">
    <source>
        <dbReference type="ARBA" id="ARBA00023012"/>
    </source>
</evidence>
<dbReference type="EC" id="2.7.13.3" evidence="2"/>
<dbReference type="EMBL" id="JBHTHX010003133">
    <property type="protein sequence ID" value="MFD0891386.1"/>
    <property type="molecule type" value="Genomic_DNA"/>
</dbReference>
<gene>
    <name evidence="7" type="ORF">ACFQ08_43130</name>
</gene>
<dbReference type="InterPro" id="IPR004358">
    <property type="entry name" value="Sig_transdc_His_kin-like_C"/>
</dbReference>
<evidence type="ECO:0000313" key="7">
    <source>
        <dbReference type="EMBL" id="MFD0891386.1"/>
    </source>
</evidence>
<dbReference type="GO" id="GO:0016301">
    <property type="term" value="F:kinase activity"/>
    <property type="evidence" value="ECO:0007669"/>
    <property type="project" value="UniProtKB-KW"/>
</dbReference>
<protein>
    <recommendedName>
        <fullName evidence="2">histidine kinase</fullName>
        <ecNumber evidence="2">2.7.13.3</ecNumber>
    </recommendedName>
</protein>
<dbReference type="Pfam" id="PF02518">
    <property type="entry name" value="HATPase_c"/>
    <property type="match status" value="1"/>
</dbReference>
<reference evidence="8" key="1">
    <citation type="journal article" date="2019" name="Int. J. Syst. Evol. Microbiol.">
        <title>The Global Catalogue of Microorganisms (GCM) 10K type strain sequencing project: providing services to taxonomists for standard genome sequencing and annotation.</title>
        <authorList>
            <consortium name="The Broad Institute Genomics Platform"/>
            <consortium name="The Broad Institute Genome Sequencing Center for Infectious Disease"/>
            <person name="Wu L."/>
            <person name="Ma J."/>
        </authorList>
    </citation>
    <scope>NUCLEOTIDE SEQUENCE [LARGE SCALE GENOMIC DNA]</scope>
    <source>
        <strain evidence="8">CCUG 62974</strain>
    </source>
</reference>
<dbReference type="InterPro" id="IPR003594">
    <property type="entry name" value="HATPase_dom"/>
</dbReference>
<dbReference type="PRINTS" id="PR00344">
    <property type="entry name" value="BCTRLSENSOR"/>
</dbReference>
<dbReference type="PANTHER" id="PTHR24421:SF10">
    <property type="entry name" value="NITRATE_NITRITE SENSOR PROTEIN NARQ"/>
    <property type="match status" value="1"/>
</dbReference>
<evidence type="ECO:0000256" key="4">
    <source>
        <dbReference type="ARBA" id="ARBA00022777"/>
    </source>
</evidence>
<evidence type="ECO:0000256" key="3">
    <source>
        <dbReference type="ARBA" id="ARBA00022679"/>
    </source>
</evidence>
<organism evidence="7 8">
    <name type="scientific">Streptosporangium algeriense</name>
    <dbReference type="NCBI Taxonomy" id="1682748"/>
    <lineage>
        <taxon>Bacteria</taxon>
        <taxon>Bacillati</taxon>
        <taxon>Actinomycetota</taxon>
        <taxon>Actinomycetes</taxon>
        <taxon>Streptosporangiales</taxon>
        <taxon>Streptosporangiaceae</taxon>
        <taxon>Streptosporangium</taxon>
    </lineage>
</organism>
<proteinExistence type="predicted"/>
<dbReference type="SMART" id="SM00387">
    <property type="entry name" value="HATPase_c"/>
    <property type="match status" value="1"/>
</dbReference>
<feature type="non-terminal residue" evidence="7">
    <location>
        <position position="1"/>
    </location>
</feature>
<name>A0ABW3E5F5_9ACTN</name>
<feature type="domain" description="Histidine kinase/HSP90-like ATPase" evidence="6">
    <location>
        <begin position="1"/>
        <end position="91"/>
    </location>
</feature>
<keyword evidence="4 7" id="KW-0418">Kinase</keyword>
<keyword evidence="5" id="KW-0902">Two-component regulatory system</keyword>
<evidence type="ECO:0000256" key="2">
    <source>
        <dbReference type="ARBA" id="ARBA00012438"/>
    </source>
</evidence>